<accession>A0A074YW61</accession>
<dbReference type="RefSeq" id="XP_009177243.1">
    <property type="nucleotide sequence ID" value="XM_009178979.1"/>
</dbReference>
<dbReference type="EMBL" id="KL597384">
    <property type="protein sequence ID" value="KER19011.1"/>
    <property type="molecule type" value="Genomic_DNA"/>
</dbReference>
<dbReference type="GeneID" id="20326223"/>
<proteinExistence type="predicted"/>
<dbReference type="AlphaFoldDB" id="A0A074YW61"/>
<evidence type="ECO:0000313" key="1">
    <source>
        <dbReference type="EMBL" id="KER19011.1"/>
    </source>
</evidence>
<organism evidence="1 2">
    <name type="scientific">Opisthorchis viverrini</name>
    <name type="common">Southeast Asian liver fluke</name>
    <dbReference type="NCBI Taxonomy" id="6198"/>
    <lineage>
        <taxon>Eukaryota</taxon>
        <taxon>Metazoa</taxon>
        <taxon>Spiralia</taxon>
        <taxon>Lophotrochozoa</taxon>
        <taxon>Platyhelminthes</taxon>
        <taxon>Trematoda</taxon>
        <taxon>Digenea</taxon>
        <taxon>Opisthorchiida</taxon>
        <taxon>Opisthorchiata</taxon>
        <taxon>Opisthorchiidae</taxon>
        <taxon>Opisthorchis</taxon>
    </lineage>
</organism>
<gene>
    <name evidence="1" type="ORF">T265_12055</name>
</gene>
<protein>
    <submittedName>
        <fullName evidence="1">Uncharacterized protein</fullName>
    </submittedName>
</protein>
<dbReference type="OrthoDB" id="418748at2759"/>
<dbReference type="CTD" id="20326223"/>
<sequence>MRQTVDGFQNFGVQNVAGENFFDVEYADEIIPFSGDEGEANIPQQFNLNQLGEAQRDWSILWFRVEDI</sequence>
<reference evidence="1 2" key="1">
    <citation type="submission" date="2013-11" db="EMBL/GenBank/DDBJ databases">
        <title>Opisthorchis viverrini - life in the bile duct.</title>
        <authorList>
            <person name="Young N.D."/>
            <person name="Nagarajan N."/>
            <person name="Lin S.J."/>
            <person name="Korhonen P.K."/>
            <person name="Jex A.R."/>
            <person name="Hall R.S."/>
            <person name="Safavi-Hemami H."/>
            <person name="Kaewkong W."/>
            <person name="Bertrand D."/>
            <person name="Gao S."/>
            <person name="Seet Q."/>
            <person name="Wongkham S."/>
            <person name="Teh B.T."/>
            <person name="Wongkham C."/>
            <person name="Intapan P.M."/>
            <person name="Maleewong W."/>
            <person name="Yang X."/>
            <person name="Hu M."/>
            <person name="Wang Z."/>
            <person name="Hofmann A."/>
            <person name="Sternberg P.W."/>
            <person name="Tan P."/>
            <person name="Wang J."/>
            <person name="Gasser R.B."/>
        </authorList>
    </citation>
    <scope>NUCLEOTIDE SEQUENCE [LARGE SCALE GENOMIC DNA]</scope>
</reference>
<dbReference type="Proteomes" id="UP000054324">
    <property type="component" value="Unassembled WGS sequence"/>
</dbReference>
<dbReference type="KEGG" id="ovi:T265_12055"/>
<name>A0A074YW61_OPIVI</name>
<keyword evidence="2" id="KW-1185">Reference proteome</keyword>
<evidence type="ECO:0000313" key="2">
    <source>
        <dbReference type="Proteomes" id="UP000054324"/>
    </source>
</evidence>